<dbReference type="EMBL" id="ML977515">
    <property type="protein sequence ID" value="KAF2125774.1"/>
    <property type="molecule type" value="Genomic_DNA"/>
</dbReference>
<name>A0A6A6A3T0_9PLEO</name>
<proteinExistence type="predicted"/>
<protein>
    <submittedName>
        <fullName evidence="1">Uncharacterized protein</fullName>
    </submittedName>
</protein>
<feature type="non-terminal residue" evidence="1">
    <location>
        <position position="259"/>
    </location>
</feature>
<reference evidence="1" key="1">
    <citation type="journal article" date="2020" name="Stud. Mycol.">
        <title>101 Dothideomycetes genomes: a test case for predicting lifestyles and emergence of pathogens.</title>
        <authorList>
            <person name="Haridas S."/>
            <person name="Albert R."/>
            <person name="Binder M."/>
            <person name="Bloem J."/>
            <person name="Labutti K."/>
            <person name="Salamov A."/>
            <person name="Andreopoulos B."/>
            <person name="Baker S."/>
            <person name="Barry K."/>
            <person name="Bills G."/>
            <person name="Bluhm B."/>
            <person name="Cannon C."/>
            <person name="Castanera R."/>
            <person name="Culley D."/>
            <person name="Daum C."/>
            <person name="Ezra D."/>
            <person name="Gonzalez J."/>
            <person name="Henrissat B."/>
            <person name="Kuo A."/>
            <person name="Liang C."/>
            <person name="Lipzen A."/>
            <person name="Lutzoni F."/>
            <person name="Magnuson J."/>
            <person name="Mondo S."/>
            <person name="Nolan M."/>
            <person name="Ohm R."/>
            <person name="Pangilinan J."/>
            <person name="Park H.-J."/>
            <person name="Ramirez L."/>
            <person name="Alfaro M."/>
            <person name="Sun H."/>
            <person name="Tritt A."/>
            <person name="Yoshinaga Y."/>
            <person name="Zwiers L.-H."/>
            <person name="Turgeon B."/>
            <person name="Goodwin S."/>
            <person name="Spatafora J."/>
            <person name="Crous P."/>
            <person name="Grigoriev I."/>
        </authorList>
    </citation>
    <scope>NUCLEOTIDE SEQUENCE</scope>
    <source>
        <strain evidence="1">CBS 119687</strain>
    </source>
</reference>
<evidence type="ECO:0000313" key="2">
    <source>
        <dbReference type="Proteomes" id="UP000799771"/>
    </source>
</evidence>
<gene>
    <name evidence="1" type="ORF">P153DRAFT_252540</name>
</gene>
<dbReference type="AlphaFoldDB" id="A0A6A6A3T0"/>
<dbReference type="GeneID" id="54403160"/>
<evidence type="ECO:0000313" key="1">
    <source>
        <dbReference type="EMBL" id="KAF2125774.1"/>
    </source>
</evidence>
<keyword evidence="2" id="KW-1185">Reference proteome</keyword>
<feature type="non-terminal residue" evidence="1">
    <location>
        <position position="1"/>
    </location>
</feature>
<organism evidence="1 2">
    <name type="scientific">Dothidotthia symphoricarpi CBS 119687</name>
    <dbReference type="NCBI Taxonomy" id="1392245"/>
    <lineage>
        <taxon>Eukaryota</taxon>
        <taxon>Fungi</taxon>
        <taxon>Dikarya</taxon>
        <taxon>Ascomycota</taxon>
        <taxon>Pezizomycotina</taxon>
        <taxon>Dothideomycetes</taxon>
        <taxon>Pleosporomycetidae</taxon>
        <taxon>Pleosporales</taxon>
        <taxon>Dothidotthiaceae</taxon>
        <taxon>Dothidotthia</taxon>
    </lineage>
</organism>
<dbReference type="Proteomes" id="UP000799771">
    <property type="component" value="Unassembled WGS sequence"/>
</dbReference>
<sequence length="259" mass="28895">APVPSNNPVLDTITFPPHASSIPSHPNGTWRTSTRHALQHPRETASSVGEACTLDVAALRSRLEDIADTASEDLTARLNRAFEGRDLIEMHHRVVGCVPAARMPETRHVSRVVDAVSDAAQDLAVRERVSSAYLGTELQGDKWAFARIMSLSARRALVRCGICWEWQVAHSRQNLGWQGELYSSLADVFTREKMYKGVAHLFEMKPVWTADRAGKVWRLELDTGLMEVSVDGERDGLREMPVCVQTGFEFLEEWGCISI</sequence>
<accession>A0A6A6A3T0</accession>
<dbReference type="OrthoDB" id="3790813at2759"/>
<dbReference type="RefSeq" id="XP_033520166.1">
    <property type="nucleotide sequence ID" value="XM_033662728.1"/>
</dbReference>